<dbReference type="Proteomes" id="UP001177023">
    <property type="component" value="Unassembled WGS sequence"/>
</dbReference>
<dbReference type="InterPro" id="IPR011009">
    <property type="entry name" value="Kinase-like_dom_sf"/>
</dbReference>
<keyword evidence="10" id="KW-1185">Reference proteome</keyword>
<dbReference type="PANTHER" id="PTHR11042">
    <property type="entry name" value="EUKARYOTIC TRANSLATION INITIATION FACTOR 2-ALPHA KINASE EIF2-ALPHA KINASE -RELATED"/>
    <property type="match status" value="1"/>
</dbReference>
<evidence type="ECO:0000256" key="7">
    <source>
        <dbReference type="RuleBase" id="RU000304"/>
    </source>
</evidence>
<evidence type="ECO:0000313" key="10">
    <source>
        <dbReference type="Proteomes" id="UP001177023"/>
    </source>
</evidence>
<gene>
    <name evidence="9" type="ORF">MSPICULIGERA_LOCUS13098</name>
</gene>
<keyword evidence="3" id="KW-0418">Kinase</keyword>
<evidence type="ECO:0000259" key="8">
    <source>
        <dbReference type="PROSITE" id="PS50011"/>
    </source>
</evidence>
<dbReference type="SMART" id="SM00220">
    <property type="entry name" value="S_TKc"/>
    <property type="match status" value="1"/>
</dbReference>
<dbReference type="InterPro" id="IPR008271">
    <property type="entry name" value="Ser/Thr_kinase_AS"/>
</dbReference>
<comment type="similarity">
    <text evidence="5">Belongs to the protein kinase superfamily. Ser/Thr protein kinase family. GCN2 subfamily.</text>
</comment>
<keyword evidence="2 6" id="KW-0547">Nucleotide-binding</keyword>
<evidence type="ECO:0000256" key="4">
    <source>
        <dbReference type="ARBA" id="ARBA00022840"/>
    </source>
</evidence>
<evidence type="ECO:0000256" key="6">
    <source>
        <dbReference type="PROSITE-ProRule" id="PRU10141"/>
    </source>
</evidence>
<evidence type="ECO:0000313" key="9">
    <source>
        <dbReference type="EMBL" id="CAJ0574771.1"/>
    </source>
</evidence>
<evidence type="ECO:0000256" key="1">
    <source>
        <dbReference type="ARBA" id="ARBA00022679"/>
    </source>
</evidence>
<evidence type="ECO:0000256" key="5">
    <source>
        <dbReference type="ARBA" id="ARBA00037982"/>
    </source>
</evidence>
<protein>
    <recommendedName>
        <fullName evidence="8">Protein kinase domain-containing protein</fullName>
    </recommendedName>
</protein>
<accession>A0AA36G082</accession>
<dbReference type="Gene3D" id="1.10.510.10">
    <property type="entry name" value="Transferase(Phosphotransferase) domain 1"/>
    <property type="match status" value="1"/>
</dbReference>
<dbReference type="GO" id="GO:0005524">
    <property type="term" value="F:ATP binding"/>
    <property type="evidence" value="ECO:0007669"/>
    <property type="project" value="UniProtKB-UniRule"/>
</dbReference>
<keyword evidence="7" id="KW-0723">Serine/threonine-protein kinase</keyword>
<feature type="domain" description="Protein kinase" evidence="8">
    <location>
        <begin position="1"/>
        <end position="264"/>
    </location>
</feature>
<dbReference type="GO" id="GO:0005737">
    <property type="term" value="C:cytoplasm"/>
    <property type="evidence" value="ECO:0007669"/>
    <property type="project" value="TreeGrafter"/>
</dbReference>
<sequence>MAMVPLGEGGYGEVWHLPDKEPQMVMKKVRQTNDTDSYLRYLKELKTLKDLIHENVVRYYDAPSTLNYPGINPDDLLLFMEYCEHLSLRHVIKDINLVYSMATIAQWSTEMFSALEYLKSMNIVHQDVKPANLFVHGPDYVLKLGDFGIVRDRNTIEKYRRGTPGYMPPKIEYDETQGGEDAYKYDIYGAGWVVLDIVNRRPGNRDIEEMFKDHRHLATLKRLVIGCTNEEVANRLSVEDALAHCKTMTKVSRHICECFLLPWFIAARQDGTGTFWENVTNRKLDNAFEENISSPVEAILNEGESGETGDRTDRAE</sequence>
<dbReference type="GO" id="GO:0004674">
    <property type="term" value="F:protein serine/threonine kinase activity"/>
    <property type="evidence" value="ECO:0007669"/>
    <property type="project" value="UniProtKB-KW"/>
</dbReference>
<dbReference type="Pfam" id="PF00069">
    <property type="entry name" value="Pkinase"/>
    <property type="match status" value="1"/>
</dbReference>
<keyword evidence="1" id="KW-0808">Transferase</keyword>
<name>A0AA36G082_9BILA</name>
<evidence type="ECO:0000256" key="3">
    <source>
        <dbReference type="ARBA" id="ARBA00022777"/>
    </source>
</evidence>
<dbReference type="InterPro" id="IPR017441">
    <property type="entry name" value="Protein_kinase_ATP_BS"/>
</dbReference>
<evidence type="ECO:0000256" key="2">
    <source>
        <dbReference type="ARBA" id="ARBA00022741"/>
    </source>
</evidence>
<dbReference type="CDD" id="cd00180">
    <property type="entry name" value="PKc"/>
    <property type="match status" value="1"/>
</dbReference>
<dbReference type="PROSITE" id="PS00108">
    <property type="entry name" value="PROTEIN_KINASE_ST"/>
    <property type="match status" value="1"/>
</dbReference>
<dbReference type="SUPFAM" id="SSF56112">
    <property type="entry name" value="Protein kinase-like (PK-like)"/>
    <property type="match status" value="1"/>
</dbReference>
<dbReference type="InterPro" id="IPR000719">
    <property type="entry name" value="Prot_kinase_dom"/>
</dbReference>
<dbReference type="EMBL" id="CATQJA010002633">
    <property type="protein sequence ID" value="CAJ0574771.1"/>
    <property type="molecule type" value="Genomic_DNA"/>
</dbReference>
<dbReference type="PROSITE" id="PS00107">
    <property type="entry name" value="PROTEIN_KINASE_ATP"/>
    <property type="match status" value="1"/>
</dbReference>
<dbReference type="InterPro" id="IPR050339">
    <property type="entry name" value="CC_SR_Kinase"/>
</dbReference>
<feature type="non-terminal residue" evidence="9">
    <location>
        <position position="316"/>
    </location>
</feature>
<dbReference type="AlphaFoldDB" id="A0AA36G082"/>
<reference evidence="9" key="1">
    <citation type="submission" date="2023-06" db="EMBL/GenBank/DDBJ databases">
        <authorList>
            <person name="Delattre M."/>
        </authorList>
    </citation>
    <scope>NUCLEOTIDE SEQUENCE</scope>
    <source>
        <strain evidence="9">AF72</strain>
    </source>
</reference>
<feature type="binding site" evidence="6">
    <location>
        <position position="27"/>
    </location>
    <ligand>
        <name>ATP</name>
        <dbReference type="ChEBI" id="CHEBI:30616"/>
    </ligand>
</feature>
<dbReference type="PROSITE" id="PS50011">
    <property type="entry name" value="PROTEIN_KINASE_DOM"/>
    <property type="match status" value="1"/>
</dbReference>
<dbReference type="GO" id="GO:0005634">
    <property type="term" value="C:nucleus"/>
    <property type="evidence" value="ECO:0007669"/>
    <property type="project" value="TreeGrafter"/>
</dbReference>
<comment type="caution">
    <text evidence="9">The sequence shown here is derived from an EMBL/GenBank/DDBJ whole genome shotgun (WGS) entry which is preliminary data.</text>
</comment>
<organism evidence="9 10">
    <name type="scientific">Mesorhabditis spiculigera</name>
    <dbReference type="NCBI Taxonomy" id="96644"/>
    <lineage>
        <taxon>Eukaryota</taxon>
        <taxon>Metazoa</taxon>
        <taxon>Ecdysozoa</taxon>
        <taxon>Nematoda</taxon>
        <taxon>Chromadorea</taxon>
        <taxon>Rhabditida</taxon>
        <taxon>Rhabditina</taxon>
        <taxon>Rhabditomorpha</taxon>
        <taxon>Rhabditoidea</taxon>
        <taxon>Rhabditidae</taxon>
        <taxon>Mesorhabditinae</taxon>
        <taxon>Mesorhabditis</taxon>
    </lineage>
</organism>
<proteinExistence type="inferred from homology"/>
<keyword evidence="4 6" id="KW-0067">ATP-binding</keyword>